<keyword evidence="1" id="KW-0472">Membrane</keyword>
<organism evidence="3 4">
    <name type="scientific">Geothrix limicola</name>
    <dbReference type="NCBI Taxonomy" id="2927978"/>
    <lineage>
        <taxon>Bacteria</taxon>
        <taxon>Pseudomonadati</taxon>
        <taxon>Acidobacteriota</taxon>
        <taxon>Holophagae</taxon>
        <taxon>Holophagales</taxon>
        <taxon>Holophagaceae</taxon>
        <taxon>Geothrix</taxon>
    </lineage>
</organism>
<feature type="chain" id="PRO_5046105986" description="LPXTG cell wall anchor domain-containing protein" evidence="2">
    <location>
        <begin position="21"/>
        <end position="71"/>
    </location>
</feature>
<sequence length="71" mass="7567">MSIKPLAGLALIALGAAALAWPELSYTKQTHDAKLGPLEFTVKEKDTVRLPVWLGLAAIAGGTVLVWKRKA</sequence>
<accession>A0ABQ5QHJ3</accession>
<dbReference type="RefSeq" id="WP_285576442.1">
    <property type="nucleotide sequence ID" value="NZ_BSDE01000006.1"/>
</dbReference>
<feature type="transmembrane region" description="Helical" evidence="1">
    <location>
        <begin position="50"/>
        <end position="67"/>
    </location>
</feature>
<evidence type="ECO:0000256" key="2">
    <source>
        <dbReference type="SAM" id="SignalP"/>
    </source>
</evidence>
<comment type="caution">
    <text evidence="3">The sequence shown here is derived from an EMBL/GenBank/DDBJ whole genome shotgun (WGS) entry which is preliminary data.</text>
</comment>
<proteinExistence type="predicted"/>
<evidence type="ECO:0000313" key="3">
    <source>
        <dbReference type="EMBL" id="GLH74317.1"/>
    </source>
</evidence>
<keyword evidence="2" id="KW-0732">Signal</keyword>
<protein>
    <recommendedName>
        <fullName evidence="5">LPXTG cell wall anchor domain-containing protein</fullName>
    </recommendedName>
</protein>
<gene>
    <name evidence="3" type="ORF">GETHLI_28190</name>
</gene>
<evidence type="ECO:0000313" key="4">
    <source>
        <dbReference type="Proteomes" id="UP001165069"/>
    </source>
</evidence>
<keyword evidence="1" id="KW-1133">Transmembrane helix</keyword>
<name>A0ABQ5QHJ3_9BACT</name>
<keyword evidence="4" id="KW-1185">Reference proteome</keyword>
<evidence type="ECO:0000256" key="1">
    <source>
        <dbReference type="SAM" id="Phobius"/>
    </source>
</evidence>
<evidence type="ECO:0008006" key="5">
    <source>
        <dbReference type="Google" id="ProtNLM"/>
    </source>
</evidence>
<reference evidence="3 4" key="1">
    <citation type="journal article" date="2023" name="Antonie Van Leeuwenhoek">
        <title>Mesoterricola silvestris gen. nov., sp. nov., Mesoterricola sediminis sp. nov., Geothrix oryzae sp. nov., Geothrix edaphica sp. nov., Geothrix rubra sp. nov., and Geothrix limicola sp. nov., six novel members of Acidobacteriota isolated from soils.</title>
        <authorList>
            <person name="Itoh H."/>
            <person name="Sugisawa Y."/>
            <person name="Mise K."/>
            <person name="Xu Z."/>
            <person name="Kuniyasu M."/>
            <person name="Ushijima N."/>
            <person name="Kawano K."/>
            <person name="Kobayashi E."/>
            <person name="Shiratori Y."/>
            <person name="Masuda Y."/>
            <person name="Senoo K."/>
        </authorList>
    </citation>
    <scope>NUCLEOTIDE SEQUENCE [LARGE SCALE GENOMIC DNA]</scope>
    <source>
        <strain evidence="3 4">Red804</strain>
    </source>
</reference>
<dbReference type="EMBL" id="BSDE01000006">
    <property type="protein sequence ID" value="GLH74317.1"/>
    <property type="molecule type" value="Genomic_DNA"/>
</dbReference>
<feature type="signal peptide" evidence="2">
    <location>
        <begin position="1"/>
        <end position="20"/>
    </location>
</feature>
<dbReference type="Proteomes" id="UP001165069">
    <property type="component" value="Unassembled WGS sequence"/>
</dbReference>
<keyword evidence="1" id="KW-0812">Transmembrane</keyword>